<dbReference type="PANTHER" id="PTHR23523:SF2">
    <property type="entry name" value="2-NITROIMIDAZOLE TRANSPORTER"/>
    <property type="match status" value="1"/>
</dbReference>
<keyword evidence="2 5" id="KW-0812">Transmembrane</keyword>
<dbReference type="Proteomes" id="UP000053405">
    <property type="component" value="Unassembled WGS sequence"/>
</dbReference>
<evidence type="ECO:0000256" key="1">
    <source>
        <dbReference type="ARBA" id="ARBA00004651"/>
    </source>
</evidence>
<comment type="subcellular location">
    <subcellularLocation>
        <location evidence="1">Cell membrane</location>
        <topology evidence="1">Multi-pass membrane protein</topology>
    </subcellularLocation>
</comment>
<keyword evidence="8" id="KW-1185">Reference proteome</keyword>
<dbReference type="Gene3D" id="1.20.1250.20">
    <property type="entry name" value="MFS general substrate transporter like domains"/>
    <property type="match status" value="1"/>
</dbReference>
<feature type="domain" description="Major facilitator superfamily (MFS) profile" evidence="6">
    <location>
        <begin position="25"/>
        <end position="405"/>
    </location>
</feature>
<dbReference type="SUPFAM" id="SSF103473">
    <property type="entry name" value="MFS general substrate transporter"/>
    <property type="match status" value="1"/>
</dbReference>
<feature type="transmembrane region" description="Helical" evidence="5">
    <location>
        <begin position="25"/>
        <end position="46"/>
    </location>
</feature>
<evidence type="ECO:0000256" key="4">
    <source>
        <dbReference type="ARBA" id="ARBA00023136"/>
    </source>
</evidence>
<evidence type="ECO:0000256" key="5">
    <source>
        <dbReference type="SAM" id="Phobius"/>
    </source>
</evidence>
<feature type="transmembrane region" description="Helical" evidence="5">
    <location>
        <begin position="349"/>
        <end position="369"/>
    </location>
</feature>
<evidence type="ECO:0000259" key="6">
    <source>
        <dbReference type="PROSITE" id="PS50850"/>
    </source>
</evidence>
<dbReference type="InterPro" id="IPR052524">
    <property type="entry name" value="MFS_Cyanate_Porter"/>
</dbReference>
<dbReference type="GO" id="GO:0005886">
    <property type="term" value="C:plasma membrane"/>
    <property type="evidence" value="ECO:0007669"/>
    <property type="project" value="UniProtKB-SubCell"/>
</dbReference>
<feature type="transmembrane region" description="Helical" evidence="5">
    <location>
        <begin position="226"/>
        <end position="248"/>
    </location>
</feature>
<feature type="transmembrane region" description="Helical" evidence="5">
    <location>
        <begin position="88"/>
        <end position="108"/>
    </location>
</feature>
<proteinExistence type="predicted"/>
<evidence type="ECO:0000313" key="7">
    <source>
        <dbReference type="EMBL" id="GAC56508.1"/>
    </source>
</evidence>
<comment type="caution">
    <text evidence="7">The sequence shown here is derived from an EMBL/GenBank/DDBJ whole genome shotgun (WGS) entry which is preliminary data.</text>
</comment>
<keyword evidence="4 5" id="KW-0472">Membrane</keyword>
<dbReference type="RefSeq" id="WP_005936871.1">
    <property type="nucleotide sequence ID" value="NZ_ATVK01000043.1"/>
</dbReference>
<dbReference type="eggNOG" id="COG2807">
    <property type="taxonomic scope" value="Bacteria"/>
</dbReference>
<feature type="transmembrane region" description="Helical" evidence="5">
    <location>
        <begin position="290"/>
        <end position="311"/>
    </location>
</feature>
<feature type="transmembrane region" description="Helical" evidence="5">
    <location>
        <begin position="58"/>
        <end position="81"/>
    </location>
</feature>
<accession>L7L918</accession>
<protein>
    <submittedName>
        <fullName evidence="7">Putative major facilitator superfamily transporter</fullName>
    </submittedName>
</protein>
<dbReference type="EMBL" id="BANT01000008">
    <property type="protein sequence ID" value="GAC56508.1"/>
    <property type="molecule type" value="Genomic_DNA"/>
</dbReference>
<evidence type="ECO:0000256" key="2">
    <source>
        <dbReference type="ARBA" id="ARBA00022692"/>
    </source>
</evidence>
<dbReference type="InterPro" id="IPR011701">
    <property type="entry name" value="MFS"/>
</dbReference>
<dbReference type="Pfam" id="PF07690">
    <property type="entry name" value="MFS_1"/>
    <property type="match status" value="1"/>
</dbReference>
<dbReference type="GO" id="GO:0022857">
    <property type="term" value="F:transmembrane transporter activity"/>
    <property type="evidence" value="ECO:0007669"/>
    <property type="project" value="InterPro"/>
</dbReference>
<evidence type="ECO:0000313" key="8">
    <source>
        <dbReference type="Proteomes" id="UP000053405"/>
    </source>
</evidence>
<dbReference type="PROSITE" id="PS50850">
    <property type="entry name" value="MFS"/>
    <property type="match status" value="1"/>
</dbReference>
<reference evidence="7 8" key="1">
    <citation type="submission" date="2012-12" db="EMBL/GenBank/DDBJ databases">
        <title>Whole genome shotgun sequence of Gordonia hirsuta NBRC 16056.</title>
        <authorList>
            <person name="Isaki-Nakamura S."/>
            <person name="Hosoyama A."/>
            <person name="Tsuchikane K."/>
            <person name="Katsumata H."/>
            <person name="Baba S."/>
            <person name="Yamazaki S."/>
            <person name="Fujita N."/>
        </authorList>
    </citation>
    <scope>NUCLEOTIDE SEQUENCE [LARGE SCALE GENOMIC DNA]</scope>
    <source>
        <strain evidence="7 8">NBRC 16056</strain>
    </source>
</reference>
<dbReference type="AlphaFoldDB" id="L7L918"/>
<feature type="transmembrane region" description="Helical" evidence="5">
    <location>
        <begin position="147"/>
        <end position="170"/>
    </location>
</feature>
<dbReference type="InterPro" id="IPR020846">
    <property type="entry name" value="MFS_dom"/>
</dbReference>
<feature type="transmembrane region" description="Helical" evidence="5">
    <location>
        <begin position="114"/>
        <end position="135"/>
    </location>
</feature>
<dbReference type="CDD" id="cd17339">
    <property type="entry name" value="MFS_NIMT_CynX_like"/>
    <property type="match status" value="1"/>
</dbReference>
<feature type="transmembrane region" description="Helical" evidence="5">
    <location>
        <begin position="317"/>
        <end position="337"/>
    </location>
</feature>
<dbReference type="STRING" id="1121927.GOHSU_08_00360"/>
<keyword evidence="3 5" id="KW-1133">Transmembrane helix</keyword>
<evidence type="ECO:0000256" key="3">
    <source>
        <dbReference type="ARBA" id="ARBA00022989"/>
    </source>
</evidence>
<organism evidence="7 8">
    <name type="scientific">Gordonia hirsuta DSM 44140 = NBRC 16056</name>
    <dbReference type="NCBI Taxonomy" id="1121927"/>
    <lineage>
        <taxon>Bacteria</taxon>
        <taxon>Bacillati</taxon>
        <taxon>Actinomycetota</taxon>
        <taxon>Actinomycetes</taxon>
        <taxon>Mycobacteriales</taxon>
        <taxon>Gordoniaceae</taxon>
        <taxon>Gordonia</taxon>
    </lineage>
</organism>
<gene>
    <name evidence="7" type="ORF">GOHSU_08_00360</name>
</gene>
<dbReference type="PANTHER" id="PTHR23523">
    <property type="match status" value="1"/>
</dbReference>
<dbReference type="OrthoDB" id="5317164at2"/>
<feature type="transmembrane region" description="Helical" evidence="5">
    <location>
        <begin position="182"/>
        <end position="200"/>
    </location>
</feature>
<feature type="transmembrane region" description="Helical" evidence="5">
    <location>
        <begin position="381"/>
        <end position="401"/>
    </location>
</feature>
<sequence>MAQVPSLLTSLVRPTFRHPARRGKLLVLVAIVIFSLSLRAAVTSLTPLLGRISADLQFGHAITGILGMLPTLMFGIAGLVGAGLGRRFGLEVATLAAVVITVLGTGLRALSSDAWSLIVLSGVALFGMGLGNILIPPLVKRYFGDRIAAVSTIYILFVQLGTTVPAAVAVPLADAAGWRTSLAVWALIPLMAVLPWIGVVRQRRRHVADGADNVSPPRLPVWRSPLAWGLVLMFGMTSLMTYSLFTWMPEVLTAAGSSESLGGLAVAVFSGVGFLATFVAPWLSIRFANPFGFVVLFGVCMLIGLAGLRWAPLNGTLAWALLAGIGVSSFPMSLTLINVRTRTSAGSASLSGFGQGVGYLIACTGPLLFGVLHDATGDWDVPFLMLVVACLVMIAGAWVICRPRYLEDTLAAEG</sequence>
<name>L7L918_9ACTN</name>
<dbReference type="InterPro" id="IPR036259">
    <property type="entry name" value="MFS_trans_sf"/>
</dbReference>
<feature type="transmembrane region" description="Helical" evidence="5">
    <location>
        <begin position="260"/>
        <end position="283"/>
    </location>
</feature>